<feature type="region of interest" description="Disordered" evidence="1">
    <location>
        <begin position="1"/>
        <end position="56"/>
    </location>
</feature>
<reference evidence="2 3" key="1">
    <citation type="journal article" date="2014" name="Int. J. Syst. Evol. Microbiol.">
        <title>Complete genome sequence of Corynebacterium casei LMG S-19264T (=DSM 44701T), isolated from a smear-ripened cheese.</title>
        <authorList>
            <consortium name="US DOE Joint Genome Institute (JGI-PGF)"/>
            <person name="Walter F."/>
            <person name="Albersmeier A."/>
            <person name="Kalinowski J."/>
            <person name="Ruckert C."/>
        </authorList>
    </citation>
    <scope>NUCLEOTIDE SEQUENCE [LARGE SCALE GENOMIC DNA]</scope>
    <source>
        <strain evidence="2 3">CCM 8669</strain>
    </source>
</reference>
<accession>A0A917IKA6</accession>
<name>A0A917IKA6_9MICC</name>
<organism evidence="2 3">
    <name type="scientific">Rothia aerolata</name>
    <dbReference type="NCBI Taxonomy" id="1812262"/>
    <lineage>
        <taxon>Bacteria</taxon>
        <taxon>Bacillati</taxon>
        <taxon>Actinomycetota</taxon>
        <taxon>Actinomycetes</taxon>
        <taxon>Micrococcales</taxon>
        <taxon>Micrococcaceae</taxon>
        <taxon>Rothia</taxon>
    </lineage>
</organism>
<keyword evidence="3" id="KW-1185">Reference proteome</keyword>
<gene>
    <name evidence="2" type="ORF">GCM10007359_01580</name>
</gene>
<dbReference type="Proteomes" id="UP000600171">
    <property type="component" value="Unassembled WGS sequence"/>
</dbReference>
<evidence type="ECO:0000313" key="3">
    <source>
        <dbReference type="Proteomes" id="UP000600171"/>
    </source>
</evidence>
<protein>
    <submittedName>
        <fullName evidence="2">Uncharacterized protein</fullName>
    </submittedName>
</protein>
<dbReference type="AlphaFoldDB" id="A0A917IKA6"/>
<comment type="caution">
    <text evidence="2">The sequence shown here is derived from an EMBL/GenBank/DDBJ whole genome shotgun (WGS) entry which is preliminary data.</text>
</comment>
<evidence type="ECO:0000313" key="2">
    <source>
        <dbReference type="EMBL" id="GGH56949.1"/>
    </source>
</evidence>
<evidence type="ECO:0000256" key="1">
    <source>
        <dbReference type="SAM" id="MobiDB-lite"/>
    </source>
</evidence>
<sequence length="56" mass="6351">MRIPSYSALKKKTSSKTVKPSRNTHQLWSGSKIVQYKTPAQRSEEQATSHYQAKTA</sequence>
<proteinExistence type="predicted"/>
<dbReference type="EMBL" id="BMDC01000001">
    <property type="protein sequence ID" value="GGH56949.1"/>
    <property type="molecule type" value="Genomic_DNA"/>
</dbReference>